<evidence type="ECO:0000256" key="3">
    <source>
        <dbReference type="ARBA" id="ARBA00004838"/>
    </source>
</evidence>
<keyword evidence="10" id="KW-0067">ATP-binding</keyword>
<comment type="pathway">
    <text evidence="3 13">Carbohydrate degradation; glycolysis; pyruvate from D-glyceraldehyde 3-phosphate: step 2/5.</text>
</comment>
<dbReference type="Pfam" id="PF00162">
    <property type="entry name" value="PGK"/>
    <property type="match status" value="1"/>
</dbReference>
<evidence type="ECO:0000256" key="9">
    <source>
        <dbReference type="ARBA" id="ARBA00022777"/>
    </source>
</evidence>
<dbReference type="GO" id="GO:0005829">
    <property type="term" value="C:cytosol"/>
    <property type="evidence" value="ECO:0007669"/>
    <property type="project" value="TreeGrafter"/>
</dbReference>
<dbReference type="OrthoDB" id="275353at2759"/>
<keyword evidence="8" id="KW-0547">Nucleotide-binding</keyword>
<protein>
    <recommendedName>
        <fullName evidence="5 13">Phosphoglycerate kinase</fullName>
        <ecNumber evidence="5 13">2.7.2.3</ecNumber>
    </recommendedName>
</protein>
<comment type="subunit">
    <text evidence="14">Monomer.</text>
</comment>
<evidence type="ECO:0000256" key="7">
    <source>
        <dbReference type="ARBA" id="ARBA00022723"/>
    </source>
</evidence>
<evidence type="ECO:0000256" key="11">
    <source>
        <dbReference type="ARBA" id="ARBA00022842"/>
    </source>
</evidence>
<evidence type="ECO:0000313" key="16">
    <source>
        <dbReference type="Proteomes" id="UP000835052"/>
    </source>
</evidence>
<evidence type="ECO:0000256" key="14">
    <source>
        <dbReference type="RuleBase" id="RU000696"/>
    </source>
</evidence>
<dbReference type="GO" id="GO:0046872">
    <property type="term" value="F:metal ion binding"/>
    <property type="evidence" value="ECO:0007669"/>
    <property type="project" value="UniProtKB-KW"/>
</dbReference>
<dbReference type="GO" id="GO:0043531">
    <property type="term" value="F:ADP binding"/>
    <property type="evidence" value="ECO:0007669"/>
    <property type="project" value="TreeGrafter"/>
</dbReference>
<gene>
    <name evidence="15" type="ORF">CAUJ_LOCUS13726</name>
</gene>
<keyword evidence="11" id="KW-0460">Magnesium</keyword>
<evidence type="ECO:0000256" key="12">
    <source>
        <dbReference type="ARBA" id="ARBA00023152"/>
    </source>
</evidence>
<evidence type="ECO:0000256" key="5">
    <source>
        <dbReference type="ARBA" id="ARBA00013061"/>
    </source>
</evidence>
<evidence type="ECO:0000256" key="4">
    <source>
        <dbReference type="ARBA" id="ARBA00008982"/>
    </source>
</evidence>
<dbReference type="GO" id="GO:0005524">
    <property type="term" value="F:ATP binding"/>
    <property type="evidence" value="ECO:0007669"/>
    <property type="project" value="UniProtKB-KW"/>
</dbReference>
<dbReference type="Gene3D" id="3.40.50.1260">
    <property type="entry name" value="Phosphoglycerate kinase, N-terminal domain"/>
    <property type="match status" value="1"/>
</dbReference>
<evidence type="ECO:0000256" key="8">
    <source>
        <dbReference type="ARBA" id="ARBA00022741"/>
    </source>
</evidence>
<dbReference type="GO" id="GO:0006094">
    <property type="term" value="P:gluconeogenesis"/>
    <property type="evidence" value="ECO:0007669"/>
    <property type="project" value="TreeGrafter"/>
</dbReference>
<comment type="caution">
    <text evidence="15">The sequence shown here is derived from an EMBL/GenBank/DDBJ whole genome shotgun (WGS) entry which is preliminary data.</text>
</comment>
<dbReference type="GO" id="GO:0006096">
    <property type="term" value="P:glycolytic process"/>
    <property type="evidence" value="ECO:0007669"/>
    <property type="project" value="UniProtKB-KW"/>
</dbReference>
<dbReference type="InterPro" id="IPR015911">
    <property type="entry name" value="Phosphoglycerate_kinase_CS"/>
</dbReference>
<organism evidence="15 16">
    <name type="scientific">Caenorhabditis auriculariae</name>
    <dbReference type="NCBI Taxonomy" id="2777116"/>
    <lineage>
        <taxon>Eukaryota</taxon>
        <taxon>Metazoa</taxon>
        <taxon>Ecdysozoa</taxon>
        <taxon>Nematoda</taxon>
        <taxon>Chromadorea</taxon>
        <taxon>Rhabditida</taxon>
        <taxon>Rhabditina</taxon>
        <taxon>Rhabditomorpha</taxon>
        <taxon>Rhabditoidea</taxon>
        <taxon>Rhabditidae</taxon>
        <taxon>Peloderinae</taxon>
        <taxon>Caenorhabditis</taxon>
    </lineage>
</organism>
<proteinExistence type="inferred from homology"/>
<dbReference type="InterPro" id="IPR001576">
    <property type="entry name" value="Phosphoglycerate_kinase"/>
</dbReference>
<keyword evidence="9 13" id="KW-0418">Kinase</keyword>
<sequence length="208" mass="23279">MASLNKLSLDQLAVNGKRVLMRVDFNVPMKNGIIESNQRITAALPSIQHALNNGAKSVVLMSHLGRPDGRKQEKYTLKPVAAELERLLERKVTFLTDCVGPEVEQVCSAPDDGTVILLENLRFHVEEEGKGENEKREKINATKEETEKFRESLTKLGDVFVNDAFGTAHRAHSSMVGINHEQRACGFLMKKMNSPILEGLSTNRRDHF</sequence>
<name>A0A8S1HR28_9PELO</name>
<dbReference type="AlphaFoldDB" id="A0A8S1HR28"/>
<dbReference type="SUPFAM" id="SSF53748">
    <property type="entry name" value="Phosphoglycerate kinase"/>
    <property type="match status" value="1"/>
</dbReference>
<dbReference type="GO" id="GO:0004618">
    <property type="term" value="F:phosphoglycerate kinase activity"/>
    <property type="evidence" value="ECO:0007669"/>
    <property type="project" value="UniProtKB-EC"/>
</dbReference>
<dbReference type="PRINTS" id="PR00477">
    <property type="entry name" value="PHGLYCKINASE"/>
</dbReference>
<dbReference type="PANTHER" id="PTHR11406">
    <property type="entry name" value="PHOSPHOGLYCERATE KINASE"/>
    <property type="match status" value="1"/>
</dbReference>
<dbReference type="EMBL" id="CAJGYM010000105">
    <property type="protein sequence ID" value="CAD6197819.1"/>
    <property type="molecule type" value="Genomic_DNA"/>
</dbReference>
<comment type="catalytic activity">
    <reaction evidence="1 13">
        <text>(2R)-3-phosphoglycerate + ATP = (2R)-3-phospho-glyceroyl phosphate + ADP</text>
        <dbReference type="Rhea" id="RHEA:14801"/>
        <dbReference type="ChEBI" id="CHEBI:30616"/>
        <dbReference type="ChEBI" id="CHEBI:57604"/>
        <dbReference type="ChEBI" id="CHEBI:58272"/>
        <dbReference type="ChEBI" id="CHEBI:456216"/>
        <dbReference type="EC" id="2.7.2.3"/>
    </reaction>
</comment>
<dbReference type="InterPro" id="IPR036043">
    <property type="entry name" value="Phosphoglycerate_kinase_sf"/>
</dbReference>
<dbReference type="Proteomes" id="UP000835052">
    <property type="component" value="Unassembled WGS sequence"/>
</dbReference>
<reference evidence="15" key="1">
    <citation type="submission" date="2020-10" db="EMBL/GenBank/DDBJ databases">
        <authorList>
            <person name="Kikuchi T."/>
        </authorList>
    </citation>
    <scope>NUCLEOTIDE SEQUENCE</scope>
    <source>
        <strain evidence="15">NKZ352</strain>
    </source>
</reference>
<comment type="cofactor">
    <cofactor evidence="2">
        <name>Mg(2+)</name>
        <dbReference type="ChEBI" id="CHEBI:18420"/>
    </cofactor>
</comment>
<keyword evidence="12" id="KW-0324">Glycolysis</keyword>
<evidence type="ECO:0000256" key="13">
    <source>
        <dbReference type="RuleBase" id="RU000532"/>
    </source>
</evidence>
<dbReference type="PROSITE" id="PS00111">
    <property type="entry name" value="PGLYCERATE_KINASE"/>
    <property type="match status" value="1"/>
</dbReference>
<dbReference type="PANTHER" id="PTHR11406:SF0">
    <property type="entry name" value="PHOSPHOGLYCERATE KINASE"/>
    <property type="match status" value="1"/>
</dbReference>
<dbReference type="EC" id="2.7.2.3" evidence="5 13"/>
<evidence type="ECO:0000256" key="10">
    <source>
        <dbReference type="ARBA" id="ARBA00022840"/>
    </source>
</evidence>
<keyword evidence="7" id="KW-0479">Metal-binding</keyword>
<keyword evidence="6 13" id="KW-0808">Transferase</keyword>
<comment type="similarity">
    <text evidence="4 13">Belongs to the phosphoglycerate kinase family.</text>
</comment>
<evidence type="ECO:0000256" key="6">
    <source>
        <dbReference type="ARBA" id="ARBA00022679"/>
    </source>
</evidence>
<evidence type="ECO:0000256" key="1">
    <source>
        <dbReference type="ARBA" id="ARBA00000642"/>
    </source>
</evidence>
<accession>A0A8S1HR28</accession>
<dbReference type="FunFam" id="3.40.50.1260:FF:000019">
    <property type="entry name" value="Phosphoglycerate kinase 1"/>
    <property type="match status" value="1"/>
</dbReference>
<evidence type="ECO:0000313" key="15">
    <source>
        <dbReference type="EMBL" id="CAD6197819.1"/>
    </source>
</evidence>
<dbReference type="InterPro" id="IPR015824">
    <property type="entry name" value="Phosphoglycerate_kinase_N"/>
</dbReference>
<keyword evidence="16" id="KW-1185">Reference proteome</keyword>
<evidence type="ECO:0000256" key="2">
    <source>
        <dbReference type="ARBA" id="ARBA00001946"/>
    </source>
</evidence>